<evidence type="ECO:0000259" key="7">
    <source>
        <dbReference type="PROSITE" id="PS50112"/>
    </source>
</evidence>
<dbReference type="Gene3D" id="1.10.287.130">
    <property type="match status" value="1"/>
</dbReference>
<dbReference type="Gene3D" id="3.30.450.20">
    <property type="entry name" value="PAS domain"/>
    <property type="match status" value="1"/>
</dbReference>
<dbReference type="Pfam" id="PF02518">
    <property type="entry name" value="HATPase_c"/>
    <property type="match status" value="1"/>
</dbReference>
<dbReference type="Pfam" id="PF13426">
    <property type="entry name" value="PAS_9"/>
    <property type="match status" value="1"/>
</dbReference>
<dbReference type="SMART" id="SM00387">
    <property type="entry name" value="HATPase_c"/>
    <property type="match status" value="1"/>
</dbReference>
<dbReference type="Gene3D" id="2.60.40.10">
    <property type="entry name" value="Immunoglobulins"/>
    <property type="match status" value="1"/>
</dbReference>
<evidence type="ECO:0000256" key="1">
    <source>
        <dbReference type="ARBA" id="ARBA00000085"/>
    </source>
</evidence>
<keyword evidence="5" id="KW-0472">Membrane</keyword>
<keyword evidence="3" id="KW-0597">Phosphoprotein</keyword>
<dbReference type="Gene3D" id="3.30.565.10">
    <property type="entry name" value="Histidine kinase-like ATPase, C-terminal domain"/>
    <property type="match status" value="1"/>
</dbReference>
<dbReference type="InterPro" id="IPR003594">
    <property type="entry name" value="HATPase_dom"/>
</dbReference>
<dbReference type="CDD" id="cd00130">
    <property type="entry name" value="PAS"/>
    <property type="match status" value="1"/>
</dbReference>
<dbReference type="SMART" id="SM00388">
    <property type="entry name" value="HisKA"/>
    <property type="match status" value="1"/>
</dbReference>
<dbReference type="Pfam" id="PF07495">
    <property type="entry name" value="Y_Y_Y"/>
    <property type="match status" value="1"/>
</dbReference>
<dbReference type="RefSeq" id="WP_188440534.1">
    <property type="nucleotide sequence ID" value="NZ_BMFD01000003.1"/>
</dbReference>
<dbReference type="PANTHER" id="PTHR43547">
    <property type="entry name" value="TWO-COMPONENT HISTIDINE KINASE"/>
    <property type="match status" value="1"/>
</dbReference>
<dbReference type="Pfam" id="PF00512">
    <property type="entry name" value="HisKA"/>
    <property type="match status" value="1"/>
</dbReference>
<dbReference type="InterPro" id="IPR000014">
    <property type="entry name" value="PAS"/>
</dbReference>
<dbReference type="Gene3D" id="2.130.10.10">
    <property type="entry name" value="YVTN repeat-like/Quinoprotein amine dehydrogenase"/>
    <property type="match status" value="3"/>
</dbReference>
<dbReference type="InterPro" id="IPR005467">
    <property type="entry name" value="His_kinase_dom"/>
</dbReference>
<keyword evidence="5" id="KW-0812">Transmembrane</keyword>
<gene>
    <name evidence="8" type="ORF">GCM10010993_11040</name>
</gene>
<protein>
    <recommendedName>
        <fullName evidence="2">histidine kinase</fullName>
        <ecNumber evidence="2">2.7.13.3</ecNumber>
    </recommendedName>
</protein>
<evidence type="ECO:0000313" key="9">
    <source>
        <dbReference type="Proteomes" id="UP000635885"/>
    </source>
</evidence>
<dbReference type="InterPro" id="IPR013783">
    <property type="entry name" value="Ig-like_fold"/>
</dbReference>
<dbReference type="PROSITE" id="PS50109">
    <property type="entry name" value="HIS_KIN"/>
    <property type="match status" value="1"/>
</dbReference>
<dbReference type="InterPro" id="IPR011110">
    <property type="entry name" value="Reg_prop"/>
</dbReference>
<evidence type="ECO:0000256" key="4">
    <source>
        <dbReference type="SAM" id="Coils"/>
    </source>
</evidence>
<dbReference type="SUPFAM" id="SSF55785">
    <property type="entry name" value="PYP-like sensor domain (PAS domain)"/>
    <property type="match status" value="1"/>
</dbReference>
<dbReference type="CDD" id="cd16922">
    <property type="entry name" value="HATPase_EvgS-ArcB-TorS-like"/>
    <property type="match status" value="1"/>
</dbReference>
<keyword evidence="9" id="KW-1185">Reference proteome</keyword>
<dbReference type="Proteomes" id="UP000635885">
    <property type="component" value="Unassembled WGS sequence"/>
</dbReference>
<evidence type="ECO:0000256" key="3">
    <source>
        <dbReference type="ARBA" id="ARBA00022553"/>
    </source>
</evidence>
<dbReference type="PANTHER" id="PTHR43547:SF2">
    <property type="entry name" value="HYBRID SIGNAL TRANSDUCTION HISTIDINE KINASE C"/>
    <property type="match status" value="1"/>
</dbReference>
<dbReference type="InterPro" id="IPR015943">
    <property type="entry name" value="WD40/YVTN_repeat-like_dom_sf"/>
</dbReference>
<dbReference type="Pfam" id="PF07494">
    <property type="entry name" value="Reg_prop"/>
    <property type="match status" value="2"/>
</dbReference>
<keyword evidence="4" id="KW-0175">Coiled coil</keyword>
<dbReference type="CDD" id="cd00082">
    <property type="entry name" value="HisKA"/>
    <property type="match status" value="1"/>
</dbReference>
<sequence length="1143" mass="130830">MKKFIVLIFFFTLYDLAFSQSFQFNRQIKGVELPTDNVNGILQDSEGLMWFNTADGIFYSDGFSTYAIPEEISKQLTNKVRLFIDNDGFVWVANQLKEAKAFYYKKGVWSQMVFPKKVSERKALSYLDIAVMGKGKDKKVFVIFPDETHFSLENWNQWSTVKYDFNKEGWLKSTYQNEGKNYLFFEQNAFLLEENSLIEIKPRGIDLKSGVLHVSYCTNEKTFYYLGKDFLASGSNFMEVDEIIHEGFLKNIYSAVDYSFLQVENGKVYYFYNSQLYKYNPKTKQKQEISAQEAVKSYNIYTAFVDSEGIIWIGTHRGLVNINSLRFLNFNSSVLLDDEVTALIRIDRNKYLIGYNNGLQLLDNGEMSSIIQDESLQGQPRNRITNFSKDKNDIVWFSSNLAGVGRYDIKTSSVSFEESPLDKFVTSVKAIGDSLIIVSRDKVYLSSIFKKNNHFANDITEIILKDLRQEEIFLRKVDRLKDGRLIFMQGGNPYIQEIFIETPEYINFIGFDFLQLEDKLLLATETGLKVFQEGKVNTYRVNGQSIDRPIYALHQDQFGDIWVGTDQGVYLIREAQISKFDEKSGLSGSEINRGALIDGEDGQVMIGSQRGLSVFYPDEDDQRKSKPVTQILRISLLNANEDFPSSGRIEFENNSIEVTYRAVSFLQTSNLVVRYQLEGLHSSWQELVNPRTNVLTFNNLPPGEYTFKMQASLGGVFDEEIISSKPFVILKPIYLQTWFVLLLLLIFLGIGFLLNALMNQWRKQSILKQTIDEKTKEAFISENQFRNVWNSSVDGLMLSAEGGKILTVNPSFSKLVGIGEERLKSLNIKDLYSDPDFYATQRKRILEKLGDSKEIGSVFEMDMPLKSGNKFIELYVARLNTEYDNKPIILSVFRDVTDKKKYELGLQLAKEKAEEANRLKSNILSNMSHEIRTPLNGILGSTENIMENWEFDSKLVSQLEIIHESGERLLSTINSILDLAKIEANKFELIYKDTEVNDFISKILLPLKNMAIKKGLLLSTKYDTKSFTGKIDQRYLEMIINNLVGNAIKYSDEGMIFIKVKEESGAINFEVSDNGIGMSEEFMKKLFRPFEQESEGYGRRYEGSGLGLTITKNLIDLLGGEIHIESVKGKGTKVQVILPLGKN</sequence>
<dbReference type="PRINTS" id="PR00344">
    <property type="entry name" value="BCTRLSENSOR"/>
</dbReference>
<dbReference type="InterPro" id="IPR035965">
    <property type="entry name" value="PAS-like_dom_sf"/>
</dbReference>
<feature type="transmembrane region" description="Helical" evidence="5">
    <location>
        <begin position="733"/>
        <end position="758"/>
    </location>
</feature>
<keyword evidence="5" id="KW-1133">Transmembrane helix</keyword>
<dbReference type="NCBIfam" id="TIGR00229">
    <property type="entry name" value="sensory_box"/>
    <property type="match status" value="1"/>
</dbReference>
<evidence type="ECO:0000259" key="6">
    <source>
        <dbReference type="PROSITE" id="PS50109"/>
    </source>
</evidence>
<dbReference type="SUPFAM" id="SSF47384">
    <property type="entry name" value="Homodimeric domain of signal transducing histidine kinase"/>
    <property type="match status" value="1"/>
</dbReference>
<organism evidence="8 9">
    <name type="scientific">Belliella aquatica</name>
    <dbReference type="NCBI Taxonomy" id="1323734"/>
    <lineage>
        <taxon>Bacteria</taxon>
        <taxon>Pseudomonadati</taxon>
        <taxon>Bacteroidota</taxon>
        <taxon>Cytophagia</taxon>
        <taxon>Cytophagales</taxon>
        <taxon>Cyclobacteriaceae</taxon>
        <taxon>Belliella</taxon>
    </lineage>
</organism>
<reference evidence="9" key="1">
    <citation type="journal article" date="2019" name="Int. J. Syst. Evol. Microbiol.">
        <title>The Global Catalogue of Microorganisms (GCM) 10K type strain sequencing project: providing services to taxonomists for standard genome sequencing and annotation.</title>
        <authorList>
            <consortium name="The Broad Institute Genomics Platform"/>
            <consortium name="The Broad Institute Genome Sequencing Center for Infectious Disease"/>
            <person name="Wu L."/>
            <person name="Ma J."/>
        </authorList>
    </citation>
    <scope>NUCLEOTIDE SEQUENCE [LARGE SCALE GENOMIC DNA]</scope>
    <source>
        <strain evidence="9">CGMCC 1.12479</strain>
    </source>
</reference>
<comment type="caution">
    <text evidence="8">The sequence shown here is derived from an EMBL/GenBank/DDBJ whole genome shotgun (WGS) entry which is preliminary data.</text>
</comment>
<dbReference type="InterPro" id="IPR003661">
    <property type="entry name" value="HisK_dim/P_dom"/>
</dbReference>
<dbReference type="SMART" id="SM00091">
    <property type="entry name" value="PAS"/>
    <property type="match status" value="1"/>
</dbReference>
<comment type="catalytic activity">
    <reaction evidence="1">
        <text>ATP + protein L-histidine = ADP + protein N-phospho-L-histidine.</text>
        <dbReference type="EC" id="2.7.13.3"/>
    </reaction>
</comment>
<evidence type="ECO:0000256" key="2">
    <source>
        <dbReference type="ARBA" id="ARBA00012438"/>
    </source>
</evidence>
<accession>A0ABQ1M324</accession>
<dbReference type="InterPro" id="IPR036097">
    <property type="entry name" value="HisK_dim/P_sf"/>
</dbReference>
<feature type="domain" description="Histidine kinase" evidence="6">
    <location>
        <begin position="926"/>
        <end position="1142"/>
    </location>
</feature>
<dbReference type="SUPFAM" id="SSF63829">
    <property type="entry name" value="Calcium-dependent phosphotriesterase"/>
    <property type="match status" value="1"/>
</dbReference>
<evidence type="ECO:0000313" key="8">
    <source>
        <dbReference type="EMBL" id="GGC33990.1"/>
    </source>
</evidence>
<proteinExistence type="predicted"/>
<dbReference type="InterPro" id="IPR004358">
    <property type="entry name" value="Sig_transdc_His_kin-like_C"/>
</dbReference>
<feature type="domain" description="PAS" evidence="7">
    <location>
        <begin position="781"/>
        <end position="823"/>
    </location>
</feature>
<feature type="coiled-coil region" evidence="4">
    <location>
        <begin position="899"/>
        <end position="926"/>
    </location>
</feature>
<dbReference type="PROSITE" id="PS50112">
    <property type="entry name" value="PAS"/>
    <property type="match status" value="1"/>
</dbReference>
<dbReference type="InterPro" id="IPR036890">
    <property type="entry name" value="HATPase_C_sf"/>
</dbReference>
<dbReference type="InterPro" id="IPR011123">
    <property type="entry name" value="Y_Y_Y"/>
</dbReference>
<name>A0ABQ1M324_9BACT</name>
<dbReference type="SUPFAM" id="SSF55874">
    <property type="entry name" value="ATPase domain of HSP90 chaperone/DNA topoisomerase II/histidine kinase"/>
    <property type="match status" value="1"/>
</dbReference>
<evidence type="ECO:0000256" key="5">
    <source>
        <dbReference type="SAM" id="Phobius"/>
    </source>
</evidence>
<dbReference type="EC" id="2.7.13.3" evidence="2"/>
<dbReference type="EMBL" id="BMFD01000003">
    <property type="protein sequence ID" value="GGC33990.1"/>
    <property type="molecule type" value="Genomic_DNA"/>
</dbReference>